<keyword evidence="1" id="KW-0808">Transferase</keyword>
<protein>
    <submittedName>
        <fullName evidence="1">Carbonic anhydrase/acetyltransferase, isoleucine patch superfamily protein</fullName>
    </submittedName>
</protein>
<dbReference type="CDD" id="cd03360">
    <property type="entry name" value="LbH_AT_putative"/>
    <property type="match status" value="1"/>
</dbReference>
<gene>
    <name evidence="1" type="ORF">SR1949_36670</name>
</gene>
<dbReference type="GO" id="GO:0016740">
    <property type="term" value="F:transferase activity"/>
    <property type="evidence" value="ECO:0007669"/>
    <property type="project" value="UniProtKB-KW"/>
</dbReference>
<dbReference type="InterPro" id="IPR050179">
    <property type="entry name" value="Trans_hexapeptide_repeat"/>
</dbReference>
<dbReference type="Gene3D" id="2.160.10.10">
    <property type="entry name" value="Hexapeptide repeat proteins"/>
    <property type="match status" value="1"/>
</dbReference>
<dbReference type="Proteomes" id="UP000300142">
    <property type="component" value="Unassembled WGS sequence"/>
</dbReference>
<keyword evidence="2" id="KW-1185">Reference proteome</keyword>
<dbReference type="InterPro" id="IPR011004">
    <property type="entry name" value="Trimer_LpxA-like_sf"/>
</dbReference>
<proteinExistence type="predicted"/>
<dbReference type="InterPro" id="IPR020019">
    <property type="entry name" value="AcTrfase_PglD-like"/>
</dbReference>
<sequence>MKIGFLGFGELGKQIELMVNLYYPSCPKVYFDDYAVTSSSPECLYFSDYKRHLKDFYWLVCIGYKHMETRVALIKEIRELGRLLSLVHPTSYVSPSANLSDGVIVYPMCNIDKEVYLGNGVLLNNSVTISHNCEIGEGVYISPGVILSGNVKVGEGTFIGSGTVIANNVTIGSNVHVGIGTVISKDIPDNAWVIGNPQKFLTKPFKLN</sequence>
<dbReference type="Pfam" id="PF00132">
    <property type="entry name" value="Hexapep"/>
    <property type="match status" value="2"/>
</dbReference>
<dbReference type="AlphaFoldDB" id="A0A480A0N0"/>
<evidence type="ECO:0000313" key="2">
    <source>
        <dbReference type="Proteomes" id="UP000300142"/>
    </source>
</evidence>
<dbReference type="GO" id="GO:0043886">
    <property type="term" value="F:structural constituent of carboxysome shell"/>
    <property type="evidence" value="ECO:0007669"/>
    <property type="project" value="UniProtKB-ARBA"/>
</dbReference>
<organism evidence="1 2">
    <name type="scientific">Sphaerospermopsis reniformis</name>
    <dbReference type="NCBI Taxonomy" id="531300"/>
    <lineage>
        <taxon>Bacteria</taxon>
        <taxon>Bacillati</taxon>
        <taxon>Cyanobacteriota</taxon>
        <taxon>Cyanophyceae</taxon>
        <taxon>Nostocales</taxon>
        <taxon>Aphanizomenonaceae</taxon>
        <taxon>Sphaerospermopsis</taxon>
    </lineage>
</organism>
<dbReference type="EMBL" id="BJCE01000151">
    <property type="protein sequence ID" value="GCL38550.1"/>
    <property type="molecule type" value="Genomic_DNA"/>
</dbReference>
<comment type="caution">
    <text evidence="1">The sequence shown here is derived from an EMBL/GenBank/DDBJ whole genome shotgun (WGS) entry which is preliminary data.</text>
</comment>
<dbReference type="SUPFAM" id="SSF51161">
    <property type="entry name" value="Trimeric LpxA-like enzymes"/>
    <property type="match status" value="1"/>
</dbReference>
<evidence type="ECO:0000313" key="1">
    <source>
        <dbReference type="EMBL" id="GCL38550.1"/>
    </source>
</evidence>
<dbReference type="InterPro" id="IPR001451">
    <property type="entry name" value="Hexapep"/>
</dbReference>
<accession>A0A480A0N0</accession>
<dbReference type="PANTHER" id="PTHR43300:SF7">
    <property type="entry name" value="UDP-N-ACETYLBACILLOSAMINE N-ACETYLTRANSFERASE"/>
    <property type="match status" value="1"/>
</dbReference>
<name>A0A480A0N0_9CYAN</name>
<dbReference type="GO" id="GO:0031470">
    <property type="term" value="C:carboxysome"/>
    <property type="evidence" value="ECO:0007669"/>
    <property type="project" value="UniProtKB-ARBA"/>
</dbReference>
<reference evidence="2" key="1">
    <citation type="submission" date="2019-02" db="EMBL/GenBank/DDBJ databases">
        <title>Draft genome sequence of Sphaerospermopsis reniformis NIES-1949.</title>
        <authorList>
            <person name="Yamaguchi H."/>
            <person name="Suzuki S."/>
            <person name="Kawachi M."/>
        </authorList>
    </citation>
    <scope>NUCLEOTIDE SEQUENCE [LARGE SCALE GENOMIC DNA]</scope>
    <source>
        <strain evidence="2">NIES-1949</strain>
    </source>
</reference>
<dbReference type="PANTHER" id="PTHR43300">
    <property type="entry name" value="ACETYLTRANSFERASE"/>
    <property type="match status" value="1"/>
</dbReference>